<evidence type="ECO:0000259" key="4">
    <source>
        <dbReference type="PROSITE" id="PS01124"/>
    </source>
</evidence>
<dbReference type="SUPFAM" id="SSF55136">
    <property type="entry name" value="Probable bacterial effector-binding domain"/>
    <property type="match status" value="1"/>
</dbReference>
<evidence type="ECO:0000256" key="2">
    <source>
        <dbReference type="ARBA" id="ARBA00023125"/>
    </source>
</evidence>
<dbReference type="GO" id="GO:0043565">
    <property type="term" value="F:sequence-specific DNA binding"/>
    <property type="evidence" value="ECO:0007669"/>
    <property type="project" value="InterPro"/>
</dbReference>
<dbReference type="AlphaFoldDB" id="A0A845SCI9"/>
<dbReference type="RefSeq" id="WP_162364313.1">
    <property type="nucleotide sequence ID" value="NZ_WUBS01000002.1"/>
</dbReference>
<protein>
    <submittedName>
        <fullName evidence="5">Helix-turn-helix domain-containing protein</fullName>
    </submittedName>
</protein>
<dbReference type="Pfam" id="PF06445">
    <property type="entry name" value="GyrI-like"/>
    <property type="match status" value="1"/>
</dbReference>
<dbReference type="EMBL" id="WUBS01000002">
    <property type="protein sequence ID" value="NDL61619.1"/>
    <property type="molecule type" value="Genomic_DNA"/>
</dbReference>
<dbReference type="Gene3D" id="3.20.80.10">
    <property type="entry name" value="Regulatory factor, effector binding domain"/>
    <property type="match status" value="1"/>
</dbReference>
<dbReference type="InterPro" id="IPR010499">
    <property type="entry name" value="AraC_E-bd"/>
</dbReference>
<dbReference type="InterPro" id="IPR029442">
    <property type="entry name" value="GyrI-like"/>
</dbReference>
<feature type="domain" description="HTH araC/xylS-type" evidence="4">
    <location>
        <begin position="10"/>
        <end position="108"/>
    </location>
</feature>
<reference evidence="5 6" key="1">
    <citation type="submission" date="2019-12" db="EMBL/GenBank/DDBJ databases">
        <authorList>
            <person name="Lee S.D."/>
        </authorList>
    </citation>
    <scope>NUCLEOTIDE SEQUENCE [LARGE SCALE GENOMIC DNA]</scope>
    <source>
        <strain evidence="5 6">SAP-6</strain>
    </source>
</reference>
<reference evidence="5 6" key="2">
    <citation type="submission" date="2020-02" db="EMBL/GenBank/DDBJ databases">
        <title>The new genus of Enterobacteriales.</title>
        <authorList>
            <person name="Kim I.S."/>
        </authorList>
    </citation>
    <scope>NUCLEOTIDE SEQUENCE [LARGE SCALE GENOMIC DNA]</scope>
    <source>
        <strain evidence="5 6">SAP-6</strain>
    </source>
</reference>
<comment type="caution">
    <text evidence="5">The sequence shown here is derived from an EMBL/GenBank/DDBJ whole genome shotgun (WGS) entry which is preliminary data.</text>
</comment>
<dbReference type="PANTHER" id="PTHR47504:SF5">
    <property type="entry name" value="RIGHT ORIGIN-BINDING PROTEIN"/>
    <property type="match status" value="1"/>
</dbReference>
<dbReference type="PANTHER" id="PTHR47504">
    <property type="entry name" value="RIGHT ORIGIN-BINDING PROTEIN"/>
    <property type="match status" value="1"/>
</dbReference>
<dbReference type="InterPro" id="IPR009057">
    <property type="entry name" value="Homeodomain-like_sf"/>
</dbReference>
<dbReference type="InterPro" id="IPR050959">
    <property type="entry name" value="MarA-like"/>
</dbReference>
<proteinExistence type="predicted"/>
<dbReference type="SMART" id="SM00342">
    <property type="entry name" value="HTH_ARAC"/>
    <property type="match status" value="1"/>
</dbReference>
<dbReference type="PROSITE" id="PS01124">
    <property type="entry name" value="HTH_ARAC_FAMILY_2"/>
    <property type="match status" value="1"/>
</dbReference>
<evidence type="ECO:0000313" key="6">
    <source>
        <dbReference type="Proteomes" id="UP000461443"/>
    </source>
</evidence>
<dbReference type="Pfam" id="PF12833">
    <property type="entry name" value="HTH_18"/>
    <property type="match status" value="1"/>
</dbReference>
<dbReference type="InterPro" id="IPR018060">
    <property type="entry name" value="HTH_AraC"/>
</dbReference>
<dbReference type="Gene3D" id="1.10.10.60">
    <property type="entry name" value="Homeodomain-like"/>
    <property type="match status" value="2"/>
</dbReference>
<dbReference type="Proteomes" id="UP000461443">
    <property type="component" value="Unassembled WGS sequence"/>
</dbReference>
<evidence type="ECO:0000256" key="1">
    <source>
        <dbReference type="ARBA" id="ARBA00023015"/>
    </source>
</evidence>
<evidence type="ECO:0000256" key="3">
    <source>
        <dbReference type="ARBA" id="ARBA00023163"/>
    </source>
</evidence>
<organism evidence="5 6">
    <name type="scientific">Acerihabitans arboris</name>
    <dbReference type="NCBI Taxonomy" id="2691583"/>
    <lineage>
        <taxon>Bacteria</taxon>
        <taxon>Pseudomonadati</taxon>
        <taxon>Pseudomonadota</taxon>
        <taxon>Gammaproteobacteria</taxon>
        <taxon>Enterobacterales</taxon>
        <taxon>Pectobacteriaceae</taxon>
        <taxon>Acerihabitans</taxon>
    </lineage>
</organism>
<dbReference type="SUPFAM" id="SSF46689">
    <property type="entry name" value="Homeodomain-like"/>
    <property type="match status" value="2"/>
</dbReference>
<keyword evidence="6" id="KW-1185">Reference proteome</keyword>
<keyword evidence="3" id="KW-0804">Transcription</keyword>
<gene>
    <name evidence="5" type="ORF">GRH90_02415</name>
</gene>
<accession>A0A845SCI9</accession>
<dbReference type="GO" id="GO:0003700">
    <property type="term" value="F:DNA-binding transcription factor activity"/>
    <property type="evidence" value="ECO:0007669"/>
    <property type="project" value="InterPro"/>
</dbReference>
<dbReference type="InterPro" id="IPR011256">
    <property type="entry name" value="Reg_factor_effector_dom_sf"/>
</dbReference>
<dbReference type="SMART" id="SM00871">
    <property type="entry name" value="AraC_E_bind"/>
    <property type="match status" value="1"/>
</dbReference>
<keyword evidence="2" id="KW-0238">DNA-binding</keyword>
<sequence length="294" mass="33762">MNTAQLNVISVLLDWLEGNLDQPLSLDDVAAKAGYSKWHLQRMFKYATGQNLGAYIRARRLSRAAVALRITSRSIMDIGYWYHFDSQQIFTRAFKRQFAQTPGSYRSAADWPFARIYPPINLGVARIPTPDFITLDETRLVGVTNSYCNTLEQIDDFFRQDIRPRLWHQYLEKSTTLPPMLYGLNRLVPSDTKGHRQADMIFHYTTACKPGQLQQHMSEGQPVVVERGTYAKFTYEGPAADLHNFIILAYGTAMPNLGLTRRQGHDIECFYSQSEHQCSTNCILHCEYLIPIRN</sequence>
<keyword evidence="1" id="KW-0805">Transcription regulation</keyword>
<name>A0A845SCI9_9GAMM</name>
<evidence type="ECO:0000313" key="5">
    <source>
        <dbReference type="EMBL" id="NDL61619.1"/>
    </source>
</evidence>